<keyword evidence="1" id="KW-0812">Transmembrane</keyword>
<dbReference type="EMBL" id="HBUE01139734">
    <property type="protein sequence ID" value="CAG6500195.1"/>
    <property type="molecule type" value="Transcribed_RNA"/>
</dbReference>
<protein>
    <submittedName>
        <fullName evidence="2">(northern house mosquito) hypothetical protein</fullName>
    </submittedName>
</protein>
<organism evidence="2">
    <name type="scientific">Culex pipiens</name>
    <name type="common">House mosquito</name>
    <dbReference type="NCBI Taxonomy" id="7175"/>
    <lineage>
        <taxon>Eukaryota</taxon>
        <taxon>Metazoa</taxon>
        <taxon>Ecdysozoa</taxon>
        <taxon>Arthropoda</taxon>
        <taxon>Hexapoda</taxon>
        <taxon>Insecta</taxon>
        <taxon>Pterygota</taxon>
        <taxon>Neoptera</taxon>
        <taxon>Endopterygota</taxon>
        <taxon>Diptera</taxon>
        <taxon>Nematocera</taxon>
        <taxon>Culicoidea</taxon>
        <taxon>Culicidae</taxon>
        <taxon>Culicinae</taxon>
        <taxon>Culicini</taxon>
        <taxon>Culex</taxon>
        <taxon>Culex</taxon>
    </lineage>
</organism>
<proteinExistence type="predicted"/>
<reference evidence="2" key="1">
    <citation type="submission" date="2021-05" db="EMBL/GenBank/DDBJ databases">
        <authorList>
            <person name="Alioto T."/>
            <person name="Alioto T."/>
            <person name="Gomez Garrido J."/>
        </authorList>
    </citation>
    <scope>NUCLEOTIDE SEQUENCE</scope>
</reference>
<keyword evidence="1" id="KW-1133">Transmembrane helix</keyword>
<keyword evidence="1" id="KW-0472">Membrane</keyword>
<feature type="transmembrane region" description="Helical" evidence="1">
    <location>
        <begin position="20"/>
        <end position="41"/>
    </location>
</feature>
<name>A0A8D8CTP0_CULPI</name>
<accession>A0A8D8CTP0</accession>
<evidence type="ECO:0000313" key="2">
    <source>
        <dbReference type="EMBL" id="CAG6500195.1"/>
    </source>
</evidence>
<sequence>MLATFSAIRKMNRYGTLQSSISIGINAVITTIFSLATAAAASSRRLQRLQLLLLFAYNPDPASSAAGYCFNSAATTGSGTSWWSKESRTKDSMELRNGLCNFIY</sequence>
<dbReference type="AlphaFoldDB" id="A0A8D8CTP0"/>
<evidence type="ECO:0000256" key="1">
    <source>
        <dbReference type="SAM" id="Phobius"/>
    </source>
</evidence>